<dbReference type="Pfam" id="PF02163">
    <property type="entry name" value="Peptidase_M50"/>
    <property type="match status" value="2"/>
</dbReference>
<feature type="transmembrane region" description="Helical" evidence="14">
    <location>
        <begin position="48"/>
        <end position="66"/>
    </location>
</feature>
<comment type="similarity">
    <text evidence="2 14">Belongs to the peptidase M50B family.</text>
</comment>
<evidence type="ECO:0000256" key="6">
    <source>
        <dbReference type="ARBA" id="ARBA00022723"/>
    </source>
</evidence>
<keyword evidence="8 14" id="KW-0378">Hydrolase</keyword>
<feature type="transmembrane region" description="Helical" evidence="14">
    <location>
        <begin position="228"/>
        <end position="246"/>
    </location>
</feature>
<evidence type="ECO:0000256" key="3">
    <source>
        <dbReference type="ARBA" id="ARBA00022475"/>
    </source>
</evidence>
<feature type="domain" description="Peptidase M50" evidence="16">
    <location>
        <begin position="55"/>
        <end position="130"/>
    </location>
</feature>
<evidence type="ECO:0000259" key="15">
    <source>
        <dbReference type="Pfam" id="PF00571"/>
    </source>
</evidence>
<feature type="domain" description="CBS" evidence="15">
    <location>
        <begin position="260"/>
        <end position="309"/>
    </location>
</feature>
<keyword evidence="3 14" id="KW-1003">Cell membrane</keyword>
<evidence type="ECO:0000256" key="2">
    <source>
        <dbReference type="ARBA" id="ARBA00007931"/>
    </source>
</evidence>
<dbReference type="CDD" id="cd02205">
    <property type="entry name" value="CBS_pair_SF"/>
    <property type="match status" value="1"/>
</dbReference>
<feature type="transmembrane region" description="Helical" evidence="14">
    <location>
        <begin position="154"/>
        <end position="178"/>
    </location>
</feature>
<comment type="cofactor">
    <cofactor evidence="14">
        <name>Zn(2+)</name>
        <dbReference type="ChEBI" id="CHEBI:29105"/>
    </cofactor>
    <text evidence="14">Binds 1 zinc ion per subunit.</text>
</comment>
<evidence type="ECO:0000256" key="11">
    <source>
        <dbReference type="ARBA" id="ARBA00023049"/>
    </source>
</evidence>
<dbReference type="Pfam" id="PF00571">
    <property type="entry name" value="CBS"/>
    <property type="match status" value="1"/>
</dbReference>
<keyword evidence="5 14" id="KW-0812">Transmembrane</keyword>
<keyword evidence="7" id="KW-0677">Repeat</keyword>
<protein>
    <recommendedName>
        <fullName evidence="14">Zinc metalloprotease</fullName>
    </recommendedName>
</protein>
<dbReference type="PANTHER" id="PTHR39188:SF3">
    <property type="entry name" value="STAGE IV SPORULATION PROTEIN FB"/>
    <property type="match status" value="1"/>
</dbReference>
<evidence type="ECO:0000259" key="16">
    <source>
        <dbReference type="Pfam" id="PF02163"/>
    </source>
</evidence>
<evidence type="ECO:0000313" key="18">
    <source>
        <dbReference type="Proteomes" id="UP001058860"/>
    </source>
</evidence>
<keyword evidence="11 14" id="KW-0482">Metalloprotease</keyword>
<feature type="transmembrane region" description="Helical" evidence="14">
    <location>
        <begin position="108"/>
        <end position="130"/>
    </location>
</feature>
<dbReference type="EMBL" id="CP088295">
    <property type="protein sequence ID" value="UUY05785.1"/>
    <property type="molecule type" value="Genomic_DNA"/>
</dbReference>
<dbReference type="InterPro" id="IPR046342">
    <property type="entry name" value="CBS_dom_sf"/>
</dbReference>
<evidence type="ECO:0000256" key="4">
    <source>
        <dbReference type="ARBA" id="ARBA00022670"/>
    </source>
</evidence>
<evidence type="ECO:0000256" key="5">
    <source>
        <dbReference type="ARBA" id="ARBA00022692"/>
    </source>
</evidence>
<keyword evidence="18" id="KW-1185">Reference proteome</keyword>
<dbReference type="GO" id="GO:0006508">
    <property type="term" value="P:proteolysis"/>
    <property type="evidence" value="ECO:0007669"/>
    <property type="project" value="UniProtKB-KW"/>
</dbReference>
<evidence type="ECO:0000313" key="17">
    <source>
        <dbReference type="EMBL" id="UUY05785.1"/>
    </source>
</evidence>
<organism evidence="17 18">
    <name type="scientific">Svornostia abyssi</name>
    <dbReference type="NCBI Taxonomy" id="2898438"/>
    <lineage>
        <taxon>Bacteria</taxon>
        <taxon>Bacillati</taxon>
        <taxon>Actinomycetota</taxon>
        <taxon>Thermoleophilia</taxon>
        <taxon>Solirubrobacterales</taxon>
        <taxon>Baekduiaceae</taxon>
        <taxon>Svornostia</taxon>
    </lineage>
</organism>
<name>A0ABY5PMM8_9ACTN</name>
<keyword evidence="4 14" id="KW-0645">Protease</keyword>
<comment type="subcellular location">
    <subcellularLocation>
        <location evidence="1 14">Cell membrane</location>
        <topology evidence="1 14">Multi-pass membrane protein</topology>
    </subcellularLocation>
</comment>
<accession>A0ABY5PMM8</accession>
<sequence>MGGGSSIQLIRLFGIRIGASYSWFFVLFLLIWLLSGYFADVTGDSTRGFIYAVSAAVLFFVSLTMHELGHALVARREGIAVVGIDLWFFGGVAKMSRDTNSPGEEFRVAAAGPAVTLLIVALCVGILAVLDSPKVAGEALTFGIEPGASGIEALVGYLGAVNAFLLAFNLIPAFPLDGGRLARALVWRITGDRNKATRAAGYAGQGLAYLMIGLGLAMAFVWEDAFGGIWLAVLGWFLATAARSAVVSTAFTEKIDGITVADIMDREPVTIPTDVPALRAQDEWFLRYRWDWFPVIDAAGTFRGLLRSERVNGAVEAGQPMLPVGDLLDEDAATWRVNHEEPLESLLSRPELRQLGALMAVDGDGRLRGVVTVQQVQRALTAALPGRA</sequence>
<evidence type="ECO:0000256" key="14">
    <source>
        <dbReference type="PIRNR" id="PIRNR006404"/>
    </source>
</evidence>
<feature type="domain" description="Peptidase M50" evidence="16">
    <location>
        <begin position="149"/>
        <end position="208"/>
    </location>
</feature>
<dbReference type="Proteomes" id="UP001058860">
    <property type="component" value="Chromosome"/>
</dbReference>
<dbReference type="PIRSF" id="PIRSF006404">
    <property type="entry name" value="UCP006404_Pept_M50_CBS"/>
    <property type="match status" value="1"/>
</dbReference>
<evidence type="ECO:0000256" key="8">
    <source>
        <dbReference type="ARBA" id="ARBA00022801"/>
    </source>
</evidence>
<dbReference type="InterPro" id="IPR000644">
    <property type="entry name" value="CBS_dom"/>
</dbReference>
<feature type="transmembrane region" description="Helical" evidence="14">
    <location>
        <begin position="199"/>
        <end position="222"/>
    </location>
</feature>
<evidence type="ECO:0000256" key="12">
    <source>
        <dbReference type="ARBA" id="ARBA00023122"/>
    </source>
</evidence>
<dbReference type="RefSeq" id="WP_353866225.1">
    <property type="nucleotide sequence ID" value="NZ_CP088295.1"/>
</dbReference>
<evidence type="ECO:0000256" key="7">
    <source>
        <dbReference type="ARBA" id="ARBA00022737"/>
    </source>
</evidence>
<evidence type="ECO:0000256" key="10">
    <source>
        <dbReference type="ARBA" id="ARBA00022989"/>
    </source>
</evidence>
<dbReference type="PANTHER" id="PTHR39188">
    <property type="entry name" value="MEMBRANE-ASSOCIATED ZINC METALLOPROTEASE M50B"/>
    <property type="match status" value="1"/>
</dbReference>
<dbReference type="InterPro" id="IPR008915">
    <property type="entry name" value="Peptidase_M50"/>
</dbReference>
<dbReference type="CDD" id="cd06164">
    <property type="entry name" value="S2P-M50_SpoIVFB_CBS"/>
    <property type="match status" value="1"/>
</dbReference>
<evidence type="ECO:0000256" key="13">
    <source>
        <dbReference type="ARBA" id="ARBA00023136"/>
    </source>
</evidence>
<keyword evidence="13 14" id="KW-0472">Membrane</keyword>
<dbReference type="SUPFAM" id="SSF54631">
    <property type="entry name" value="CBS-domain pair"/>
    <property type="match status" value="1"/>
</dbReference>
<dbReference type="GO" id="GO:0008233">
    <property type="term" value="F:peptidase activity"/>
    <property type="evidence" value="ECO:0007669"/>
    <property type="project" value="UniProtKB-KW"/>
</dbReference>
<dbReference type="Gene3D" id="3.10.580.10">
    <property type="entry name" value="CBS-domain"/>
    <property type="match status" value="1"/>
</dbReference>
<keyword evidence="12" id="KW-0129">CBS domain</keyword>
<proteinExistence type="inferred from homology"/>
<keyword evidence="9 14" id="KW-0862">Zinc</keyword>
<keyword evidence="6 14" id="KW-0479">Metal-binding</keyword>
<feature type="transmembrane region" description="Helical" evidence="14">
    <location>
        <begin position="20"/>
        <end position="39"/>
    </location>
</feature>
<gene>
    <name evidence="17" type="ORF">LRS13_09770</name>
</gene>
<reference evidence="18" key="1">
    <citation type="submission" date="2021-11" db="EMBL/GenBank/DDBJ databases">
        <title>Cultivation dependent microbiological survey of springs from the worlds oldest radium mine currently devoted to the extraction of radon-saturated water.</title>
        <authorList>
            <person name="Kapinusova G."/>
            <person name="Smrhova T."/>
            <person name="Strejcek M."/>
            <person name="Suman J."/>
            <person name="Jani K."/>
            <person name="Pajer P."/>
            <person name="Uhlik O."/>
        </authorList>
    </citation>
    <scope>NUCLEOTIDE SEQUENCE [LARGE SCALE GENOMIC DNA]</scope>
    <source>
        <strain evidence="18">J379</strain>
    </source>
</reference>
<dbReference type="InterPro" id="IPR016483">
    <property type="entry name" value="UCP006404_Pept_M50_CBS"/>
</dbReference>
<evidence type="ECO:0000256" key="1">
    <source>
        <dbReference type="ARBA" id="ARBA00004651"/>
    </source>
</evidence>
<keyword evidence="10 14" id="KW-1133">Transmembrane helix</keyword>
<evidence type="ECO:0000256" key="9">
    <source>
        <dbReference type="ARBA" id="ARBA00022833"/>
    </source>
</evidence>